<protein>
    <recommendedName>
        <fullName evidence="1">AAA domain-containing protein</fullName>
    </recommendedName>
</protein>
<dbReference type="STRING" id="1168035.SAMN05444280_1393"/>
<keyword evidence="3" id="KW-1185">Reference proteome</keyword>
<dbReference type="AlphaFoldDB" id="A0A1M6N3J2"/>
<dbReference type="OrthoDB" id="9768467at2"/>
<feature type="domain" description="AAA" evidence="1">
    <location>
        <begin position="31"/>
        <end position="151"/>
    </location>
</feature>
<dbReference type="InterPro" id="IPR027417">
    <property type="entry name" value="P-loop_NTPase"/>
</dbReference>
<evidence type="ECO:0000313" key="3">
    <source>
        <dbReference type="Proteomes" id="UP000184050"/>
    </source>
</evidence>
<dbReference type="Proteomes" id="UP000184050">
    <property type="component" value="Unassembled WGS sequence"/>
</dbReference>
<dbReference type="EMBL" id="FQZE01000039">
    <property type="protein sequence ID" value="SHJ90254.1"/>
    <property type="molecule type" value="Genomic_DNA"/>
</dbReference>
<sequence length="394" mass="45826">MERLIKLSQRKTRAVKTEFKRFLYSEIDWSQPLVLIKGHRGAGKTTFLLQRVKELKEKAIYLSLDDIYFETYRLVELIDTLYTKGYRHFFLDEVHRYKHWSKDLKNSYDNYPDITIVTTGSSILEVNKGQADLSRRAVTYYLPGLSFREFLELAYQQKFPQVNLSDITQYHHEISADYYDKTDIDKTFKEYLQYGYYPFFKEGINLYGQKLQETANLVLDIDIAPFEDLSYTTVRNMKKLLYIISQSVPFTPNIAKISERINVPRNSILKILDLLAHARIISLLKSETKGMSYLQKPEKIYLQNTNLAWLLSENKPDTGNLRETFFFSQTEVKHRVTSSKFGDFTIDDAYTFEIGGPSKTAEQIRGVPNAYIAADGIKGGAGKKIPLWLLGFLY</sequence>
<dbReference type="PANTHER" id="PTHR42990:SF1">
    <property type="entry name" value="AAA+ ATPASE DOMAIN-CONTAINING PROTEIN"/>
    <property type="match status" value="1"/>
</dbReference>
<dbReference type="Pfam" id="PF13173">
    <property type="entry name" value="AAA_14"/>
    <property type="match status" value="1"/>
</dbReference>
<accession>A0A1M6N3J2</accession>
<dbReference type="RefSeq" id="WP_073173142.1">
    <property type="nucleotide sequence ID" value="NZ_FQZE01000039.1"/>
</dbReference>
<dbReference type="InterPro" id="IPR041682">
    <property type="entry name" value="AAA_14"/>
</dbReference>
<proteinExistence type="predicted"/>
<reference evidence="2 3" key="1">
    <citation type="submission" date="2016-11" db="EMBL/GenBank/DDBJ databases">
        <authorList>
            <person name="Jaros S."/>
            <person name="Januszkiewicz K."/>
            <person name="Wedrychowicz H."/>
        </authorList>
    </citation>
    <scope>NUCLEOTIDE SEQUENCE [LARGE SCALE GENOMIC DNA]</scope>
    <source>
        <strain evidence="2 3">DSM 27063</strain>
    </source>
</reference>
<gene>
    <name evidence="2" type="ORF">SAMN05444280_1393</name>
</gene>
<dbReference type="PANTHER" id="PTHR42990">
    <property type="entry name" value="ATPASE"/>
    <property type="match status" value="1"/>
</dbReference>
<evidence type="ECO:0000259" key="1">
    <source>
        <dbReference type="Pfam" id="PF13173"/>
    </source>
</evidence>
<dbReference type="SUPFAM" id="SSF52540">
    <property type="entry name" value="P-loop containing nucleoside triphosphate hydrolases"/>
    <property type="match status" value="1"/>
</dbReference>
<organism evidence="2 3">
    <name type="scientific">Tangfeifania diversioriginum</name>
    <dbReference type="NCBI Taxonomy" id="1168035"/>
    <lineage>
        <taxon>Bacteria</taxon>
        <taxon>Pseudomonadati</taxon>
        <taxon>Bacteroidota</taxon>
        <taxon>Bacteroidia</taxon>
        <taxon>Marinilabiliales</taxon>
        <taxon>Prolixibacteraceae</taxon>
        <taxon>Tangfeifania</taxon>
    </lineage>
</organism>
<evidence type="ECO:0000313" key="2">
    <source>
        <dbReference type="EMBL" id="SHJ90254.1"/>
    </source>
</evidence>
<name>A0A1M6N3J2_9BACT</name>
<dbReference type="Gene3D" id="3.40.50.300">
    <property type="entry name" value="P-loop containing nucleotide triphosphate hydrolases"/>
    <property type="match status" value="1"/>
</dbReference>